<proteinExistence type="predicted"/>
<dbReference type="AlphaFoldDB" id="A0A0G0Y154"/>
<protein>
    <recommendedName>
        <fullName evidence="1">IrrE N-terminal-like domain-containing protein</fullName>
    </recommendedName>
</protein>
<dbReference type="PANTHER" id="PTHR40455">
    <property type="entry name" value="ANTITOXIN HIGA"/>
    <property type="match status" value="1"/>
</dbReference>
<evidence type="ECO:0000259" key="1">
    <source>
        <dbReference type="Pfam" id="PF06114"/>
    </source>
</evidence>
<evidence type="ECO:0000313" key="2">
    <source>
        <dbReference type="EMBL" id="KKS03101.1"/>
    </source>
</evidence>
<sequence>MEIITTMEIKVIKTEEEYNKALGLIEELMSIDPDPDSTEGEKLALIVALVKDYEARRYPTPLPDPIEAILFRMDQLGLKPQDLVPYIGNKSKVSEVLSRKRDLTVSMMRALESGLGIPAKILLQKPDEFKNQMVINYDRFPIKEMVKRGYFGNIKKSADDLNKMFSSFFSLVDAPEKAAVLFRKTQYIRSSRPMNNHALLAWSVKVANTVAKNNNYTEYINGSVDLNFMQEIVKLSINDNGPLLARESLRTKGIALVIEPHLPNTYLDGAALFMDKLPPIIGLTLRYDRLDGFWFNLMHELAHIAIHKRNGINLFFDDLSVEDKTSPIEKEADALASEALVPKDMWDKSPAKLVPSETAAYALAKQIGVHVAIVAGKMRFEKSRYKYLNSLVGNNNVRRLFTETTTENHVYA</sequence>
<name>A0A0G0Y154_UNCKA</name>
<dbReference type="Pfam" id="PF06114">
    <property type="entry name" value="Peptidase_M78"/>
    <property type="match status" value="1"/>
</dbReference>
<feature type="domain" description="IrrE N-terminal-like" evidence="1">
    <location>
        <begin position="278"/>
        <end position="375"/>
    </location>
</feature>
<dbReference type="EMBL" id="LCBB01000005">
    <property type="protein sequence ID" value="KKS03101.1"/>
    <property type="molecule type" value="Genomic_DNA"/>
</dbReference>
<dbReference type="PANTHER" id="PTHR40455:SF1">
    <property type="entry name" value="ANTITOXIN HIGA"/>
    <property type="match status" value="1"/>
</dbReference>
<reference evidence="2 3" key="1">
    <citation type="journal article" date="2015" name="Nature">
        <title>rRNA introns, odd ribosomes, and small enigmatic genomes across a large radiation of phyla.</title>
        <authorList>
            <person name="Brown C.T."/>
            <person name="Hug L.A."/>
            <person name="Thomas B.C."/>
            <person name="Sharon I."/>
            <person name="Castelle C.J."/>
            <person name="Singh A."/>
            <person name="Wilkins M.J."/>
            <person name="Williams K.H."/>
            <person name="Banfield J.F."/>
        </authorList>
    </citation>
    <scope>NUCLEOTIDE SEQUENCE [LARGE SCALE GENOMIC DNA]</scope>
</reference>
<comment type="caution">
    <text evidence="2">The sequence shown here is derived from an EMBL/GenBank/DDBJ whole genome shotgun (WGS) entry which is preliminary data.</text>
</comment>
<dbReference type="InterPro" id="IPR010359">
    <property type="entry name" value="IrrE_HExxH"/>
</dbReference>
<accession>A0A0G0Y154</accession>
<dbReference type="GO" id="GO:0001046">
    <property type="term" value="F:core promoter sequence-specific DNA binding"/>
    <property type="evidence" value="ECO:0007669"/>
    <property type="project" value="TreeGrafter"/>
</dbReference>
<dbReference type="Proteomes" id="UP000033947">
    <property type="component" value="Unassembled WGS sequence"/>
</dbReference>
<dbReference type="Gene3D" id="1.10.10.2910">
    <property type="match status" value="1"/>
</dbReference>
<dbReference type="InterPro" id="IPR039060">
    <property type="entry name" value="Antitox_HigA"/>
</dbReference>
<organism evidence="2 3">
    <name type="scientific">candidate division WWE3 bacterium GW2011_GWC2_41_23</name>
    <dbReference type="NCBI Taxonomy" id="1619123"/>
    <lineage>
        <taxon>Bacteria</taxon>
        <taxon>Katanobacteria</taxon>
    </lineage>
</organism>
<dbReference type="GO" id="GO:0006355">
    <property type="term" value="P:regulation of DNA-templated transcription"/>
    <property type="evidence" value="ECO:0007669"/>
    <property type="project" value="InterPro"/>
</dbReference>
<gene>
    <name evidence="2" type="ORF">UU55_C0005G0009</name>
</gene>
<evidence type="ECO:0000313" key="3">
    <source>
        <dbReference type="Proteomes" id="UP000033947"/>
    </source>
</evidence>
<dbReference type="PATRIC" id="fig|1619123.3.peg.392"/>